<evidence type="ECO:0000256" key="1">
    <source>
        <dbReference type="ARBA" id="ARBA00022518"/>
    </source>
</evidence>
<keyword evidence="1" id="KW-0244">Early protein</keyword>
<organismHost>
    <name type="scientific">Loxodonta africana</name>
    <name type="common">African elephant</name>
    <dbReference type="NCBI Taxonomy" id="9785"/>
</organismHost>
<dbReference type="Pfam" id="PF05886">
    <property type="entry name" value="Orthopox_F8"/>
    <property type="match status" value="1"/>
</dbReference>
<gene>
    <name evidence="4" type="primary">CPXV055</name>
</gene>
<organismHost>
    <name type="scientific">Microtus agrestis</name>
    <name type="common">Short-tailed field vole</name>
    <dbReference type="NCBI Taxonomy" id="29092"/>
</organismHost>
<reference evidence="4 5" key="1">
    <citation type="submission" date="2013-03" db="EMBL/GenBank/DDBJ databases">
        <title>Genome-wide comparison of cowpoxviruses reveals a new clade related to Variola virus.</title>
        <authorList>
            <person name="Dabrowski P.W."/>
            <person name="Radonic A."/>
            <person name="Kurth A."/>
            <person name="Nitsche A."/>
        </authorList>
    </citation>
    <scope>NUCLEOTIDE SEQUENCE [LARGE SCALE GENOMIC DNA]</scope>
    <source>
        <strain evidence="4">MonKre08/4</strain>
    </source>
</reference>
<organismHost>
    <name type="scientific">Myodes glareolus</name>
    <name type="common">Bank vole</name>
    <name type="synonym">Clethrionomys glareolus</name>
    <dbReference type="NCBI Taxonomy" id="447135"/>
</organismHost>
<feature type="compositionally biased region" description="Basic residues" evidence="3">
    <location>
        <begin position="1"/>
        <end position="10"/>
    </location>
</feature>
<sequence>MEGSKRKHESRRPQQEQEQPSTYTAIL</sequence>
<organismHost>
    <name type="scientific">Bos taurus</name>
    <name type="common">Bovine</name>
    <dbReference type="NCBI Taxonomy" id="9913"/>
</organismHost>
<name>U5THQ9_COWPX</name>
<dbReference type="Proteomes" id="UP000115255">
    <property type="component" value="Segment"/>
</dbReference>
<dbReference type="InterPro" id="IPR008726">
    <property type="entry name" value="Poxvirus_F8"/>
</dbReference>
<organismHost>
    <name type="scientific">Apodemus sylvaticus</name>
    <name type="common">European woodmouse</name>
    <dbReference type="NCBI Taxonomy" id="10129"/>
</organismHost>
<dbReference type="EMBL" id="KC813500">
    <property type="protein sequence ID" value="AGY99169.1"/>
    <property type="molecule type" value="Genomic_DNA"/>
</dbReference>
<evidence type="ECO:0000256" key="2">
    <source>
        <dbReference type="ARBA" id="ARBA00034700"/>
    </source>
</evidence>
<organismHost>
    <name type="scientific">Mus musculus</name>
    <name type="common">Mouse</name>
    <dbReference type="NCBI Taxonomy" id="10090"/>
</organismHost>
<organism evidence="4 5">
    <name type="scientific">Cowpox virus</name>
    <name type="common">CPV</name>
    <dbReference type="NCBI Taxonomy" id="10243"/>
    <lineage>
        <taxon>Viruses</taxon>
        <taxon>Varidnaviria</taxon>
        <taxon>Bamfordvirae</taxon>
        <taxon>Nucleocytoviricota</taxon>
        <taxon>Pokkesviricetes</taxon>
        <taxon>Chitovirales</taxon>
        <taxon>Poxviridae</taxon>
        <taxon>Chordopoxvirinae</taxon>
        <taxon>Orthopoxvirus</taxon>
        <taxon>Orthopoxvirus cowpox</taxon>
    </lineage>
</organism>
<organismHost>
    <name type="scientific">Homo sapiens</name>
    <name type="common">Human</name>
    <dbReference type="NCBI Taxonomy" id="9606"/>
</organismHost>
<evidence type="ECO:0000256" key="3">
    <source>
        <dbReference type="SAM" id="MobiDB-lite"/>
    </source>
</evidence>
<accession>U5THQ9</accession>
<feature type="region of interest" description="Disordered" evidence="3">
    <location>
        <begin position="1"/>
        <end position="27"/>
    </location>
</feature>
<organismHost>
    <name type="scientific">Felis catus</name>
    <name type="common">Cat</name>
    <name type="synonym">Felis silvestris catus</name>
    <dbReference type="NCBI Taxonomy" id="9685"/>
</organismHost>
<evidence type="ECO:0000313" key="5">
    <source>
        <dbReference type="Proteomes" id="UP000115255"/>
    </source>
</evidence>
<comment type="similarity">
    <text evidence="2">Belongs to the orthopoxvirus OPG052 family.</text>
</comment>
<protein>
    <submittedName>
        <fullName evidence="4">CPXV055 protein</fullName>
    </submittedName>
</protein>
<proteinExistence type="inferred from homology"/>
<evidence type="ECO:0000313" key="4">
    <source>
        <dbReference type="EMBL" id="AGY99169.1"/>
    </source>
</evidence>